<proteinExistence type="predicted"/>
<protein>
    <submittedName>
        <fullName evidence="2">Uncharacterized protein</fullName>
    </submittedName>
</protein>
<keyword evidence="1" id="KW-1133">Transmembrane helix</keyword>
<keyword evidence="1" id="KW-0812">Transmembrane</keyword>
<evidence type="ECO:0000313" key="2">
    <source>
        <dbReference type="EMBL" id="CAD8478118.1"/>
    </source>
</evidence>
<reference evidence="2" key="1">
    <citation type="submission" date="2021-01" db="EMBL/GenBank/DDBJ databases">
        <authorList>
            <person name="Corre E."/>
            <person name="Pelletier E."/>
            <person name="Niang G."/>
            <person name="Scheremetjew M."/>
            <person name="Finn R."/>
            <person name="Kale V."/>
            <person name="Holt S."/>
            <person name="Cochrane G."/>
            <person name="Meng A."/>
            <person name="Brown T."/>
            <person name="Cohen L."/>
        </authorList>
    </citation>
    <scope>NUCLEOTIDE SEQUENCE</scope>
    <source>
        <strain evidence="2">CCMP1374</strain>
    </source>
</reference>
<dbReference type="EMBL" id="HBEP01009801">
    <property type="protein sequence ID" value="CAD8478118.1"/>
    <property type="molecule type" value="Transcribed_RNA"/>
</dbReference>
<feature type="transmembrane region" description="Helical" evidence="1">
    <location>
        <begin position="68"/>
        <end position="88"/>
    </location>
</feature>
<dbReference type="AlphaFoldDB" id="A0A7S0HC50"/>
<feature type="transmembrane region" description="Helical" evidence="1">
    <location>
        <begin position="12"/>
        <end position="31"/>
    </location>
</feature>
<sequence>MDHHKTMPEVPTHCWAAAAVVVGASVVATQLHNDSKVPTHCIGASMLGSATVAGALVHHGSLTQTPAWYCVVGGVAGASAIGYSLTAHSEASKMPLSCKLYTLAGVGLIIAGATALAKAK</sequence>
<name>A0A7S0HC50_9EUKA</name>
<evidence type="ECO:0000256" key="1">
    <source>
        <dbReference type="SAM" id="Phobius"/>
    </source>
</evidence>
<keyword evidence="1" id="KW-0472">Membrane</keyword>
<gene>
    <name evidence="2" type="ORF">PANT1444_LOCUS5532</name>
</gene>
<feature type="transmembrane region" description="Helical" evidence="1">
    <location>
        <begin position="100"/>
        <end position="117"/>
    </location>
</feature>
<accession>A0A7S0HC50</accession>
<organism evidence="2">
    <name type="scientific">Phaeocystis antarctica</name>
    <dbReference type="NCBI Taxonomy" id="33657"/>
    <lineage>
        <taxon>Eukaryota</taxon>
        <taxon>Haptista</taxon>
        <taxon>Haptophyta</taxon>
        <taxon>Prymnesiophyceae</taxon>
        <taxon>Phaeocystales</taxon>
        <taxon>Phaeocystaceae</taxon>
        <taxon>Phaeocystis</taxon>
    </lineage>
</organism>